<feature type="compositionally biased region" description="Acidic residues" evidence="5">
    <location>
        <begin position="18"/>
        <end position="28"/>
    </location>
</feature>
<dbReference type="RefSeq" id="XP_013068074.2">
    <property type="nucleotide sequence ID" value="XM_013212620.2"/>
</dbReference>
<dbReference type="OrthoDB" id="8707547at2759"/>
<protein>
    <recommendedName>
        <fullName evidence="8">Myeloid leukemia factor</fullName>
    </recommendedName>
</protein>
<feature type="compositionally biased region" description="Basic residues" evidence="5">
    <location>
        <begin position="1"/>
        <end position="11"/>
    </location>
</feature>
<dbReference type="InterPro" id="IPR019376">
    <property type="entry name" value="Myeloid_leukemia_factor"/>
</dbReference>
<evidence type="ECO:0008006" key="8">
    <source>
        <dbReference type="Google" id="ProtNLM"/>
    </source>
</evidence>
<comment type="similarity">
    <text evidence="2">Belongs to the MLF family.</text>
</comment>
<keyword evidence="3" id="KW-0963">Cytoplasm</keyword>
<dbReference type="Pfam" id="PF10248">
    <property type="entry name" value="Mlf1IP"/>
    <property type="match status" value="1"/>
</dbReference>
<comment type="subcellular location">
    <subcellularLocation>
        <location evidence="1">Cytoplasm</location>
    </subcellularLocation>
</comment>
<evidence type="ECO:0000256" key="3">
    <source>
        <dbReference type="ARBA" id="ARBA00022490"/>
    </source>
</evidence>
<dbReference type="VEuPathDB" id="VectorBase:BGLB032640"/>
<feature type="compositionally biased region" description="Basic and acidic residues" evidence="5">
    <location>
        <begin position="184"/>
        <end position="193"/>
    </location>
</feature>
<feature type="compositionally biased region" description="Acidic residues" evidence="5">
    <location>
        <begin position="194"/>
        <end position="210"/>
    </location>
</feature>
<feature type="region of interest" description="Disordered" evidence="5">
    <location>
        <begin position="1"/>
        <end position="34"/>
    </location>
</feature>
<evidence type="ECO:0000256" key="2">
    <source>
        <dbReference type="ARBA" id="ARBA00008332"/>
    </source>
</evidence>
<keyword evidence="4" id="KW-0597">Phosphoprotein</keyword>
<feature type="compositionally biased region" description="Basic residues" evidence="5">
    <location>
        <begin position="261"/>
        <end position="270"/>
    </location>
</feature>
<evidence type="ECO:0000313" key="6">
    <source>
        <dbReference type="EnsemblMetazoa" id="BGLB032640-PB"/>
    </source>
</evidence>
<reference evidence="6" key="1">
    <citation type="submission" date="2020-05" db="UniProtKB">
        <authorList>
            <consortium name="EnsemblMetazoa"/>
        </authorList>
    </citation>
    <scope>IDENTIFICATION</scope>
    <source>
        <strain evidence="6">BB02</strain>
    </source>
</reference>
<evidence type="ECO:0000256" key="5">
    <source>
        <dbReference type="SAM" id="MobiDB-lite"/>
    </source>
</evidence>
<sequence length="270" mass="30792">MGKTKKSKERAKKLVEISDSDSDEDSGSDDLFGHHEHLRQMNQMFRDPFAGFGGGLMAIDDGSRSNSRRQQQQAQNMQVAQQGLFMDPFAHFGSMFSNMRSMMSDMHRAFEQTANDPNAHVYQHSSVMTYSNTGRGAPKVYQASTSTMQGPGGVKETRKAVRDSETGLEKCAVGHHIKDRAHIIERSRNTRTGEEDENQELINLDEDEAQPFDQEYQDKWRSTMRGIDQRRRVERSRYAPVGDSTHRSRHAALPEPPESRRNRKSSNRKD</sequence>
<dbReference type="AlphaFoldDB" id="A0A2C9LLX4"/>
<feature type="region of interest" description="Disordered" evidence="5">
    <location>
        <begin position="184"/>
        <end position="270"/>
    </location>
</feature>
<dbReference type="VEuPathDB" id="VectorBase:BGLAX_048039"/>
<organism evidence="6 7">
    <name type="scientific">Biomphalaria glabrata</name>
    <name type="common">Bloodfluke planorb</name>
    <name type="synonym">Freshwater snail</name>
    <dbReference type="NCBI Taxonomy" id="6526"/>
    <lineage>
        <taxon>Eukaryota</taxon>
        <taxon>Metazoa</taxon>
        <taxon>Spiralia</taxon>
        <taxon>Lophotrochozoa</taxon>
        <taxon>Mollusca</taxon>
        <taxon>Gastropoda</taxon>
        <taxon>Heterobranchia</taxon>
        <taxon>Euthyneura</taxon>
        <taxon>Panpulmonata</taxon>
        <taxon>Hygrophila</taxon>
        <taxon>Lymnaeoidea</taxon>
        <taxon>Planorbidae</taxon>
        <taxon>Biomphalaria</taxon>
    </lineage>
</organism>
<dbReference type="EnsemblMetazoa" id="BGLB032640-RB">
    <property type="protein sequence ID" value="BGLB032640-PB"/>
    <property type="gene ID" value="BGLB032640"/>
</dbReference>
<dbReference type="KEGG" id="bgt:106056054"/>
<evidence type="ECO:0000256" key="4">
    <source>
        <dbReference type="ARBA" id="ARBA00022553"/>
    </source>
</evidence>
<dbReference type="Proteomes" id="UP000076420">
    <property type="component" value="Unassembled WGS sequence"/>
</dbReference>
<name>A0A2C9LLX4_BIOGL</name>
<evidence type="ECO:0000313" key="7">
    <source>
        <dbReference type="Proteomes" id="UP000076420"/>
    </source>
</evidence>
<feature type="compositionally biased region" description="Basic and acidic residues" evidence="5">
    <location>
        <begin position="216"/>
        <end position="237"/>
    </location>
</feature>
<proteinExistence type="inferred from homology"/>
<dbReference type="PANTHER" id="PTHR13105">
    <property type="entry name" value="MYELOID LEUKEMIA FACTOR"/>
    <property type="match status" value="1"/>
</dbReference>
<gene>
    <name evidence="6" type="primary">106056054</name>
</gene>
<accession>A0A2C9LLX4</accession>
<dbReference type="STRING" id="6526.A0A2C9LLX4"/>
<feature type="region of interest" description="Disordered" evidence="5">
    <location>
        <begin position="56"/>
        <end position="78"/>
    </location>
</feature>
<evidence type="ECO:0000256" key="1">
    <source>
        <dbReference type="ARBA" id="ARBA00004496"/>
    </source>
</evidence>
<feature type="compositionally biased region" description="Low complexity" evidence="5">
    <location>
        <begin position="64"/>
        <end position="78"/>
    </location>
</feature>
<dbReference type="GO" id="GO:0005737">
    <property type="term" value="C:cytoplasm"/>
    <property type="evidence" value="ECO:0007669"/>
    <property type="project" value="UniProtKB-SubCell"/>
</dbReference>